<dbReference type="Proteomes" id="UP000297855">
    <property type="component" value="Unassembled WGS sequence"/>
</dbReference>
<evidence type="ECO:0000256" key="1">
    <source>
        <dbReference type="ARBA" id="ARBA00022723"/>
    </source>
</evidence>
<sequence>MSSRIGVLIVGHGSREPGSNEEFEKFVSDYSVRRPDLEVRGAYIELAAPDFKSALYEFAKSCSRIVVVPLFLFSAGHTKNDIPLVLDEASRQFPNTEFLPASAIGVHPKMLELLHLRTGDALKKSESRPEKTAVLVVGRGSSDADANSDFYKIVRLFEESNYYHFVMPTFIGITKPQLQESLEIAAKLRPERILVLPYFLFGGKLIAVASERLSSFSANYPWIRTMIAGHFGSDRIVHEILDERIRETILGTGRLPCATCEYREKLPGLTDKVGGLKALLWSVRHMETHSQAAPHAYPHPNLKKHVLVCDNIDCAHKGSGSLIARLRSEIKNSGKQKDFRVTRVSCLGRCGEGPSLVVYPDGIWYQGVQEPDAPEIVQDHLLNDKIVSRLVDSIMQ</sequence>
<name>A0A4R9GUE2_9LEPT</name>
<dbReference type="CDD" id="cd02980">
    <property type="entry name" value="TRX_Fd_family"/>
    <property type="match status" value="1"/>
</dbReference>
<dbReference type="InterPro" id="IPR050963">
    <property type="entry name" value="Sirohydro_Cobaltochel/CbiX"/>
</dbReference>
<evidence type="ECO:0000256" key="2">
    <source>
        <dbReference type="ARBA" id="ARBA00023239"/>
    </source>
</evidence>
<dbReference type="SUPFAM" id="SSF53800">
    <property type="entry name" value="Chelatase"/>
    <property type="match status" value="1"/>
</dbReference>
<proteinExistence type="predicted"/>
<keyword evidence="4" id="KW-1185">Reference proteome</keyword>
<comment type="caution">
    <text evidence="3">The sequence shown here is derived from an EMBL/GenBank/DDBJ whole genome shotgun (WGS) entry which is preliminary data.</text>
</comment>
<dbReference type="Pfam" id="PF01903">
    <property type="entry name" value="CbiX"/>
    <property type="match status" value="2"/>
</dbReference>
<evidence type="ECO:0000313" key="3">
    <source>
        <dbReference type="EMBL" id="TGK21270.1"/>
    </source>
</evidence>
<evidence type="ECO:0000313" key="4">
    <source>
        <dbReference type="Proteomes" id="UP000297855"/>
    </source>
</evidence>
<organism evidence="3 4">
    <name type="scientific">Leptospira fluminis</name>
    <dbReference type="NCBI Taxonomy" id="2484979"/>
    <lineage>
        <taxon>Bacteria</taxon>
        <taxon>Pseudomonadati</taxon>
        <taxon>Spirochaetota</taxon>
        <taxon>Spirochaetia</taxon>
        <taxon>Leptospirales</taxon>
        <taxon>Leptospiraceae</taxon>
        <taxon>Leptospira</taxon>
    </lineage>
</organism>
<dbReference type="SUPFAM" id="SSF52833">
    <property type="entry name" value="Thioredoxin-like"/>
    <property type="match status" value="1"/>
</dbReference>
<dbReference type="PANTHER" id="PTHR33542:SF3">
    <property type="entry name" value="SIROHYDROCHLORIN FERROCHELATASE, CHLOROPLASTIC"/>
    <property type="match status" value="1"/>
</dbReference>
<dbReference type="CDD" id="cd03414">
    <property type="entry name" value="CbiX_SirB_C"/>
    <property type="match status" value="1"/>
</dbReference>
<gene>
    <name evidence="3" type="ORF">EHO61_03020</name>
</gene>
<dbReference type="EMBL" id="RQEV01000003">
    <property type="protein sequence ID" value="TGK21270.1"/>
    <property type="molecule type" value="Genomic_DNA"/>
</dbReference>
<keyword evidence="1" id="KW-0479">Metal-binding</keyword>
<accession>A0A4R9GUE2</accession>
<dbReference type="CDD" id="cd03416">
    <property type="entry name" value="CbiX_SirB_N"/>
    <property type="match status" value="1"/>
</dbReference>
<protein>
    <submittedName>
        <fullName evidence="3">Ferredoxin</fullName>
    </submittedName>
</protein>
<dbReference type="PANTHER" id="PTHR33542">
    <property type="entry name" value="SIROHYDROCHLORIN FERROCHELATASE, CHLOROPLASTIC"/>
    <property type="match status" value="1"/>
</dbReference>
<dbReference type="Pfam" id="PF01257">
    <property type="entry name" value="2Fe-2S_thioredx"/>
    <property type="match status" value="1"/>
</dbReference>
<dbReference type="InterPro" id="IPR036249">
    <property type="entry name" value="Thioredoxin-like_sf"/>
</dbReference>
<dbReference type="GO" id="GO:0046872">
    <property type="term" value="F:metal ion binding"/>
    <property type="evidence" value="ECO:0007669"/>
    <property type="project" value="UniProtKB-KW"/>
</dbReference>
<dbReference type="OrthoDB" id="9797895at2"/>
<dbReference type="Gene3D" id="3.40.50.1400">
    <property type="match status" value="2"/>
</dbReference>
<keyword evidence="2" id="KW-0456">Lyase</keyword>
<dbReference type="InterPro" id="IPR002762">
    <property type="entry name" value="CbiX-like"/>
</dbReference>
<dbReference type="Gene3D" id="3.40.30.10">
    <property type="entry name" value="Glutaredoxin"/>
    <property type="match status" value="1"/>
</dbReference>
<dbReference type="GO" id="GO:0016829">
    <property type="term" value="F:lyase activity"/>
    <property type="evidence" value="ECO:0007669"/>
    <property type="project" value="UniProtKB-KW"/>
</dbReference>
<reference evidence="3" key="1">
    <citation type="journal article" date="2019" name="PLoS Negl. Trop. Dis.">
        <title>Revisiting the worldwide diversity of Leptospira species in the environment.</title>
        <authorList>
            <person name="Vincent A.T."/>
            <person name="Schiettekatte O."/>
            <person name="Bourhy P."/>
            <person name="Veyrier F.J."/>
            <person name="Picardeau M."/>
        </authorList>
    </citation>
    <scope>NUCLEOTIDE SEQUENCE [LARGE SCALE GENOMIC DNA]</scope>
    <source>
        <strain evidence="3">SCS5</strain>
    </source>
</reference>
<dbReference type="AlphaFoldDB" id="A0A4R9GUE2"/>